<dbReference type="PANTHER" id="PTHR10381">
    <property type="entry name" value="ATP-DEPENDENT CLP PROTEASE PROTEOLYTIC SUBUNIT"/>
    <property type="match status" value="1"/>
</dbReference>
<dbReference type="Proteomes" id="UP000623129">
    <property type="component" value="Unassembled WGS sequence"/>
</dbReference>
<keyword evidence="3" id="KW-0378">Hydrolase</keyword>
<comment type="similarity">
    <text evidence="1 2">Belongs to the peptidase S14 family.</text>
</comment>
<dbReference type="InterPro" id="IPR023562">
    <property type="entry name" value="ClpP/TepA"/>
</dbReference>
<dbReference type="CDD" id="cd07017">
    <property type="entry name" value="S14_ClpP_2"/>
    <property type="match status" value="1"/>
</dbReference>
<name>A0A833QSQ4_9POAL</name>
<evidence type="ECO:0000256" key="1">
    <source>
        <dbReference type="ARBA" id="ARBA00007039"/>
    </source>
</evidence>
<dbReference type="GO" id="GO:0006515">
    <property type="term" value="P:protein quality control for misfolded or incompletely synthesized proteins"/>
    <property type="evidence" value="ECO:0007669"/>
    <property type="project" value="TreeGrafter"/>
</dbReference>
<evidence type="ECO:0000313" key="4">
    <source>
        <dbReference type="Proteomes" id="UP000623129"/>
    </source>
</evidence>
<dbReference type="GO" id="GO:0051117">
    <property type="term" value="F:ATPase binding"/>
    <property type="evidence" value="ECO:0007669"/>
    <property type="project" value="TreeGrafter"/>
</dbReference>
<dbReference type="PRINTS" id="PR00127">
    <property type="entry name" value="CLPPROTEASEP"/>
</dbReference>
<dbReference type="GO" id="GO:0009536">
    <property type="term" value="C:plastid"/>
    <property type="evidence" value="ECO:0007669"/>
    <property type="project" value="UniProtKB-ARBA"/>
</dbReference>
<protein>
    <recommendedName>
        <fullName evidence="2">ATP-dependent Clp protease proteolytic subunit</fullName>
    </recommendedName>
</protein>
<organism evidence="3 4">
    <name type="scientific">Carex littledalei</name>
    <dbReference type="NCBI Taxonomy" id="544730"/>
    <lineage>
        <taxon>Eukaryota</taxon>
        <taxon>Viridiplantae</taxon>
        <taxon>Streptophyta</taxon>
        <taxon>Embryophyta</taxon>
        <taxon>Tracheophyta</taxon>
        <taxon>Spermatophyta</taxon>
        <taxon>Magnoliopsida</taxon>
        <taxon>Liliopsida</taxon>
        <taxon>Poales</taxon>
        <taxon>Cyperaceae</taxon>
        <taxon>Cyperoideae</taxon>
        <taxon>Cariceae</taxon>
        <taxon>Carex</taxon>
        <taxon>Carex subgen. Euthyceras</taxon>
    </lineage>
</organism>
<evidence type="ECO:0000256" key="2">
    <source>
        <dbReference type="RuleBase" id="RU003567"/>
    </source>
</evidence>
<dbReference type="SUPFAM" id="SSF52096">
    <property type="entry name" value="ClpP/crotonase"/>
    <property type="match status" value="1"/>
</dbReference>
<gene>
    <name evidence="3" type="ORF">FCM35_KLT10881</name>
</gene>
<dbReference type="InterPro" id="IPR001907">
    <property type="entry name" value="ClpP"/>
</dbReference>
<comment type="caution">
    <text evidence="3">The sequence shown here is derived from an EMBL/GenBank/DDBJ whole genome shotgun (WGS) entry which is preliminary data.</text>
</comment>
<dbReference type="GO" id="GO:0004176">
    <property type="term" value="F:ATP-dependent peptidase activity"/>
    <property type="evidence" value="ECO:0007669"/>
    <property type="project" value="InterPro"/>
</dbReference>
<dbReference type="Gene3D" id="3.90.226.10">
    <property type="entry name" value="2-enoyl-CoA Hydratase, Chain A, domain 1"/>
    <property type="match status" value="1"/>
</dbReference>
<sequence>MVLILKNFGQATPEGRDEITDPPPDLSSHLFKNRIVYLGLPLIPEVTEILIAQLIFLQEEDPQKPIYLYINSTGVVKNDPRLGYETEAFALYDIMRVIEPPIFTLCVGNAWGDAALLLAAGARGNRAALPSTSIMIKEPLCRFQGQASSSENARKEMKNMKNEMVHMLAKHTGQSPEKIEEDIKQPKYFTPTEAVKYGLIDKVLSNENGPDGNVISQLSRVQFL</sequence>
<dbReference type="PANTHER" id="PTHR10381:SF47">
    <property type="entry name" value="ATP-DEPENDENT CLP PROTEASE PROTEOLYTIC SUBUNIT-RELATED PROTEIN 4, CHLOROPLASTIC"/>
    <property type="match status" value="1"/>
</dbReference>
<dbReference type="GO" id="GO:0004252">
    <property type="term" value="F:serine-type endopeptidase activity"/>
    <property type="evidence" value="ECO:0007669"/>
    <property type="project" value="InterPro"/>
</dbReference>
<keyword evidence="3" id="KW-0645">Protease</keyword>
<proteinExistence type="inferred from homology"/>
<dbReference type="AlphaFoldDB" id="A0A833QSQ4"/>
<dbReference type="InterPro" id="IPR029045">
    <property type="entry name" value="ClpP/crotonase-like_dom_sf"/>
</dbReference>
<reference evidence="3" key="1">
    <citation type="submission" date="2020-01" db="EMBL/GenBank/DDBJ databases">
        <title>Genome sequence of Kobresia littledalei, the first chromosome-level genome in the family Cyperaceae.</title>
        <authorList>
            <person name="Qu G."/>
        </authorList>
    </citation>
    <scope>NUCLEOTIDE SEQUENCE</scope>
    <source>
        <strain evidence="3">C.B.Clarke</strain>
        <tissue evidence="3">Leaf</tissue>
    </source>
</reference>
<dbReference type="GO" id="GO:0009368">
    <property type="term" value="C:endopeptidase Clp complex"/>
    <property type="evidence" value="ECO:0007669"/>
    <property type="project" value="TreeGrafter"/>
</dbReference>
<dbReference type="OrthoDB" id="2017408at2759"/>
<evidence type="ECO:0000313" key="3">
    <source>
        <dbReference type="EMBL" id="KAF3324724.1"/>
    </source>
</evidence>
<keyword evidence="4" id="KW-1185">Reference proteome</keyword>
<accession>A0A833QSQ4</accession>
<dbReference type="Pfam" id="PF00574">
    <property type="entry name" value="CLP_protease"/>
    <property type="match status" value="1"/>
</dbReference>
<dbReference type="EMBL" id="SWLB01000021">
    <property type="protein sequence ID" value="KAF3324724.1"/>
    <property type="molecule type" value="Genomic_DNA"/>
</dbReference>